<dbReference type="STRING" id="576137.A0A1L7WDB0"/>
<evidence type="ECO:0000313" key="6">
    <source>
        <dbReference type="Proteomes" id="UP000184330"/>
    </source>
</evidence>
<evidence type="ECO:0008006" key="7">
    <source>
        <dbReference type="Google" id="ProtNLM"/>
    </source>
</evidence>
<feature type="compositionally biased region" description="Polar residues" evidence="2">
    <location>
        <begin position="135"/>
        <end position="149"/>
    </location>
</feature>
<sequence>MEGARPSISSEELKKLHDCALASKLKLEQTFEEDTLAVAILDHGKTVQDCEQGDFHWFKLKPKHSVGKLKNAYLRKNNVSIFLKQSNITLSDETQMRHLIHLNTIIVLTSQPTDMEQSAPPSSASASTPVRNPLQPINAQLPANANTNPLHPADGKPHIKSETTYSSPYVPEVRPNVLEPRQPAPYGPFQPAVKNEPRDVPDVAWSVPAPSHPQAGVSQTNTPAKAERAVQEHTATEASSSAAPPQPTKNELVQKLSHEGSPEELEAEVRRSQVFLEELKKPMVDNVSQHKDAEHWVKQIENLQKHQVDTPTIIGVVGNTGAGKSSVINAMLEEERLVPTNCMRACTAVVTEMSWNSSDDENSKYRADIEFIKPEDWRKDLELSLSELIDSSGNVSNDCTKPESEAGIAYAKIKAVYPNKTKEDIASSSVAQLMREPGVANVLGTTKNIAKPHSDMFYKALQRYVDSKEKAEKKNKKKDKGDKPEPKTMEFWPLIKVVRIYTKAECLSTGAVIVDLPGVHDSNAARAAVAQGYMKQCTGGFLSTESHAKANLSGLFIVAPINRAVDDKAAKSLLGESFKRQLKFDGTYSRITFICSKTDDISITEAADSLGLDDEMAEDWDKIDDFKRKQKGAEKLLKEMRESKAVYQEVMNDSDDKIEEWEKLKDSLDVGEIVYAPGEPSKKRKRSAGPKKSRKKSKKPSSENDEDDDFIDDDEEEEDEEDDQDEDESENESDSESSSGKGDPLTAEAIDAHLATFKEDKKKARQERLELDKQIRGKTKEVKDIEESILEIEAAISAVCIAGRNKYSKGAIQRDFADGIRELDQEAAQEEDPDQFDPEKELRDYDEVANSLPVFCVSSRAYQKVQGRLQRDKDVPGFRSAEETEVPQLQGHCKKLTEAGRASNCRVFLTNLCQFLNSLGLWATNDGTGLKLTDTQLAAETRFLKTRLQTLEMSLENAVKECLKSMNDALAEHIFENYEQLIELAVQQANKTVARWNSPINRENRPVGGYFWATYKAITRREGMFTNAQGLHDFNAELIEPMIKHLAGHWERAFIQKLPRVLTTFTKESKDLLTAFHREIEQRSMKTGTGAAGLMLLGQQLTTYNQIFTNLTEEMKAVITELQRDANREFTPVIARNLSSAYEYCADEKGGGQYARMRAHMANHVDTTRNNMFAESCAEVKERLLLMCQTVEQTMAARADEVFLCMQRDYMEVISGTALPQGQTMPKWERTMRAQVAKVIEDREKTALQEVESGAKEGEAAGDAEQTPEGEVDESGLPKSDASEAEDDDEDEDDKDEDEDEDEDESESPSREGSCASADGMELS</sequence>
<name>A0A1L7WDB0_9HELO</name>
<dbReference type="Pfam" id="PF00350">
    <property type="entry name" value="Dynamin_N"/>
    <property type="match status" value="1"/>
</dbReference>
<dbReference type="Gene3D" id="3.40.50.300">
    <property type="entry name" value="P-loop containing nucleotide triphosphate hydrolases"/>
    <property type="match status" value="1"/>
</dbReference>
<dbReference type="SUPFAM" id="SSF52540">
    <property type="entry name" value="P-loop containing nucleoside triphosphate hydrolases"/>
    <property type="match status" value="1"/>
</dbReference>
<feature type="compositionally biased region" description="Basic and acidic residues" evidence="2">
    <location>
        <begin position="1250"/>
        <end position="1259"/>
    </location>
</feature>
<evidence type="ECO:0000256" key="1">
    <source>
        <dbReference type="SAM" id="Coils"/>
    </source>
</evidence>
<gene>
    <name evidence="5" type="ORF">PAC_00630</name>
</gene>
<feature type="region of interest" description="Disordered" evidence="2">
    <location>
        <begin position="675"/>
        <end position="766"/>
    </location>
</feature>
<feature type="compositionally biased region" description="Basic and acidic residues" evidence="2">
    <location>
        <begin position="756"/>
        <end position="766"/>
    </location>
</feature>
<evidence type="ECO:0000313" key="5">
    <source>
        <dbReference type="EMBL" id="CZR50756.1"/>
    </source>
</evidence>
<evidence type="ECO:0000259" key="4">
    <source>
        <dbReference type="Pfam" id="PF24564"/>
    </source>
</evidence>
<feature type="region of interest" description="Disordered" evidence="2">
    <location>
        <begin position="1250"/>
        <end position="1324"/>
    </location>
</feature>
<feature type="compositionally biased region" description="Acidic residues" evidence="2">
    <location>
        <begin position="703"/>
        <end position="735"/>
    </location>
</feature>
<evidence type="ECO:0000256" key="2">
    <source>
        <dbReference type="SAM" id="MobiDB-lite"/>
    </source>
</evidence>
<feature type="compositionally biased region" description="Basic and acidic residues" evidence="2">
    <location>
        <begin position="256"/>
        <end position="269"/>
    </location>
</feature>
<accession>A0A1L7WDB0</accession>
<reference evidence="5 6" key="1">
    <citation type="submission" date="2016-03" db="EMBL/GenBank/DDBJ databases">
        <authorList>
            <person name="Ploux O."/>
        </authorList>
    </citation>
    <scope>NUCLEOTIDE SEQUENCE [LARGE SCALE GENOMIC DNA]</scope>
    <source>
        <strain evidence="5 6">UAMH 11012</strain>
    </source>
</reference>
<dbReference type="PANTHER" id="PTHR36681">
    <property type="entry name" value="NUCLEAR GTPASE, GERMINAL CENTER-ASSOCIATED, TANDEM DUPLICATE 3"/>
    <property type="match status" value="1"/>
</dbReference>
<dbReference type="EMBL" id="FJOG01000001">
    <property type="protein sequence ID" value="CZR50756.1"/>
    <property type="molecule type" value="Genomic_DNA"/>
</dbReference>
<feature type="domain" description="DUF7605" evidence="4">
    <location>
        <begin position="993"/>
        <end position="1168"/>
    </location>
</feature>
<dbReference type="Pfam" id="PF24564">
    <property type="entry name" value="DUF7605"/>
    <property type="match status" value="1"/>
</dbReference>
<feature type="region of interest" description="Disordered" evidence="2">
    <location>
        <begin position="113"/>
        <end position="269"/>
    </location>
</feature>
<feature type="compositionally biased region" description="Basic and acidic residues" evidence="2">
    <location>
        <begin position="225"/>
        <end position="235"/>
    </location>
</feature>
<dbReference type="InterPro" id="IPR045063">
    <property type="entry name" value="Dynamin_N"/>
</dbReference>
<protein>
    <recommendedName>
        <fullName evidence="7">Nuclear GTPase SLIP-GC</fullName>
    </recommendedName>
</protein>
<dbReference type="OrthoDB" id="3598281at2759"/>
<feature type="compositionally biased region" description="Low complexity" evidence="2">
    <location>
        <begin position="118"/>
        <end position="129"/>
    </location>
</feature>
<dbReference type="InterPro" id="IPR027417">
    <property type="entry name" value="P-loop_NTPase"/>
</dbReference>
<feature type="domain" description="Dynamin N-terminal" evidence="3">
    <location>
        <begin position="314"/>
        <end position="539"/>
    </location>
</feature>
<dbReference type="PANTHER" id="PTHR36681:SF3">
    <property type="entry name" value="NUCLEAR GTPASE, GERMINAL CENTER-ASSOCIATED, TANDEM DUPLICATE 3"/>
    <property type="match status" value="1"/>
</dbReference>
<organism evidence="5 6">
    <name type="scientific">Phialocephala subalpina</name>
    <dbReference type="NCBI Taxonomy" id="576137"/>
    <lineage>
        <taxon>Eukaryota</taxon>
        <taxon>Fungi</taxon>
        <taxon>Dikarya</taxon>
        <taxon>Ascomycota</taxon>
        <taxon>Pezizomycotina</taxon>
        <taxon>Leotiomycetes</taxon>
        <taxon>Helotiales</taxon>
        <taxon>Mollisiaceae</taxon>
        <taxon>Phialocephala</taxon>
        <taxon>Phialocephala fortinii species complex</taxon>
    </lineage>
</organism>
<keyword evidence="6" id="KW-1185">Reference proteome</keyword>
<feature type="compositionally biased region" description="Acidic residues" evidence="2">
    <location>
        <begin position="1260"/>
        <end position="1274"/>
    </location>
</feature>
<dbReference type="Proteomes" id="UP000184330">
    <property type="component" value="Unassembled WGS sequence"/>
</dbReference>
<feature type="coiled-coil region" evidence="1">
    <location>
        <begin position="623"/>
        <end position="653"/>
    </location>
</feature>
<dbReference type="InterPro" id="IPR056024">
    <property type="entry name" value="DUF7605"/>
</dbReference>
<proteinExistence type="predicted"/>
<keyword evidence="1" id="KW-0175">Coiled coil</keyword>
<evidence type="ECO:0000259" key="3">
    <source>
        <dbReference type="Pfam" id="PF00350"/>
    </source>
</evidence>
<feature type="compositionally biased region" description="Acidic residues" evidence="2">
    <location>
        <begin position="1283"/>
        <end position="1307"/>
    </location>
</feature>
<feature type="compositionally biased region" description="Basic residues" evidence="2">
    <location>
        <begin position="682"/>
        <end position="699"/>
    </location>
</feature>